<dbReference type="PANTHER" id="PTHR35870:SF1">
    <property type="entry name" value="PROTEIN, PUTATIVE (AFU_ORTHOLOGUE AFUA_5G03330)-RELATED"/>
    <property type="match status" value="1"/>
</dbReference>
<dbReference type="Proteomes" id="UP000076871">
    <property type="component" value="Unassembled WGS sequence"/>
</dbReference>
<sequence>MQQERLDALFPLPSPPPSPLSPARLPGVTYDSGVALSKCLKDNHEKWHVFFNDRGFHNHATHHLLAIYQLGASGPLLDAAYQTHVSYMRPAFKSPDVITEQNFHEHLGDEKYYNAYLEFFSSVVLEKGAATALEEYIFSAKANITAPASAKLPNQMLDRFLAGLLHPLIHTGYGCEFGLPGMLAEGLAQTAVHSPAAPTLIPASLFKHTVSVPADAISASVARLTALMPSLVLEKLHNVVPAIELKQPKGRGIHALTILAQILNDRDFTPAAIGLPTPDDNGVSAFTHVVETRGERLVALTEAWTVDGADAQEVASKIEELIWMNVIIYGVGGWAGRKTVENGRFNADFLQMHLVTSVLFLHSLVAYLSPTSTSILLRTYLTSSLAWWVARGRPSLPIREFYEFVTAHPVEHGAPHVPPVKDALVREDPSPNPWLPILQTTLMHPNEHLCKLQRALPHFSVLYGTKKPGDFAHLAESADAPLEGADVLDGTLFLRVAGLTAERLGWMREGEENKGWDFKGFFD</sequence>
<evidence type="ECO:0000256" key="1">
    <source>
        <dbReference type="ARBA" id="ARBA00023002"/>
    </source>
</evidence>
<dbReference type="AlphaFoldDB" id="A0A165B2Y3"/>
<name>A0A165B2Y3_9APHY</name>
<keyword evidence="1" id="KW-0560">Oxidoreductase</keyword>
<dbReference type="RefSeq" id="XP_040757860.1">
    <property type="nucleotide sequence ID" value="XM_040903007.1"/>
</dbReference>
<dbReference type="EMBL" id="KV427696">
    <property type="protein sequence ID" value="KZT00120.1"/>
    <property type="molecule type" value="Genomic_DNA"/>
</dbReference>
<gene>
    <name evidence="3" type="ORF">LAESUDRAFT_573822</name>
</gene>
<dbReference type="GeneID" id="63820038"/>
<dbReference type="OrthoDB" id="10004862at2759"/>
<proteinExistence type="predicted"/>
<keyword evidence="4" id="KW-1185">Reference proteome</keyword>
<dbReference type="InParanoid" id="A0A165B2Y3"/>
<dbReference type="InterPro" id="IPR025337">
    <property type="entry name" value="Questin_oxidase-like"/>
</dbReference>
<evidence type="ECO:0000313" key="3">
    <source>
        <dbReference type="EMBL" id="KZT00120.1"/>
    </source>
</evidence>
<feature type="region of interest" description="Disordered" evidence="2">
    <location>
        <begin position="1"/>
        <end position="22"/>
    </location>
</feature>
<evidence type="ECO:0000256" key="2">
    <source>
        <dbReference type="SAM" id="MobiDB-lite"/>
    </source>
</evidence>
<protein>
    <recommendedName>
        <fullName evidence="5">Oxidoreductase AflY</fullName>
    </recommendedName>
</protein>
<evidence type="ECO:0008006" key="5">
    <source>
        <dbReference type="Google" id="ProtNLM"/>
    </source>
</evidence>
<organism evidence="3 4">
    <name type="scientific">Laetiporus sulphureus 93-53</name>
    <dbReference type="NCBI Taxonomy" id="1314785"/>
    <lineage>
        <taxon>Eukaryota</taxon>
        <taxon>Fungi</taxon>
        <taxon>Dikarya</taxon>
        <taxon>Basidiomycota</taxon>
        <taxon>Agaricomycotina</taxon>
        <taxon>Agaricomycetes</taxon>
        <taxon>Polyporales</taxon>
        <taxon>Laetiporus</taxon>
    </lineage>
</organism>
<evidence type="ECO:0000313" key="4">
    <source>
        <dbReference type="Proteomes" id="UP000076871"/>
    </source>
</evidence>
<dbReference type="PANTHER" id="PTHR35870">
    <property type="entry name" value="PROTEIN, PUTATIVE (AFU_ORTHOLOGUE AFUA_5G03330)-RELATED"/>
    <property type="match status" value="1"/>
</dbReference>
<dbReference type="STRING" id="1314785.A0A165B2Y3"/>
<dbReference type="Pfam" id="PF14027">
    <property type="entry name" value="Questin_oxidase"/>
    <property type="match status" value="1"/>
</dbReference>
<dbReference type="GO" id="GO:0016491">
    <property type="term" value="F:oxidoreductase activity"/>
    <property type="evidence" value="ECO:0007669"/>
    <property type="project" value="UniProtKB-KW"/>
</dbReference>
<accession>A0A165B2Y3</accession>
<reference evidence="3 4" key="1">
    <citation type="journal article" date="2016" name="Mol. Biol. Evol.">
        <title>Comparative Genomics of Early-Diverging Mushroom-Forming Fungi Provides Insights into the Origins of Lignocellulose Decay Capabilities.</title>
        <authorList>
            <person name="Nagy L.G."/>
            <person name="Riley R."/>
            <person name="Tritt A."/>
            <person name="Adam C."/>
            <person name="Daum C."/>
            <person name="Floudas D."/>
            <person name="Sun H."/>
            <person name="Yadav J.S."/>
            <person name="Pangilinan J."/>
            <person name="Larsson K.H."/>
            <person name="Matsuura K."/>
            <person name="Barry K."/>
            <person name="Labutti K."/>
            <person name="Kuo R."/>
            <person name="Ohm R.A."/>
            <person name="Bhattacharya S.S."/>
            <person name="Shirouzu T."/>
            <person name="Yoshinaga Y."/>
            <person name="Martin F.M."/>
            <person name="Grigoriev I.V."/>
            <person name="Hibbett D.S."/>
        </authorList>
    </citation>
    <scope>NUCLEOTIDE SEQUENCE [LARGE SCALE GENOMIC DNA]</scope>
    <source>
        <strain evidence="3 4">93-53</strain>
    </source>
</reference>